<dbReference type="EMBL" id="VRMB01000004">
    <property type="protein sequence ID" value="TXK71449.1"/>
    <property type="molecule type" value="Genomic_DNA"/>
</dbReference>
<dbReference type="RefSeq" id="WP_039665994.1">
    <property type="nucleotide sequence ID" value="NZ_VRMB01000004.1"/>
</dbReference>
<dbReference type="Gene3D" id="3.10.180.10">
    <property type="entry name" value="2,3-Dihydroxybiphenyl 1,2-Dioxygenase, domain 1"/>
    <property type="match status" value="1"/>
</dbReference>
<keyword evidence="2" id="KW-1185">Reference proteome</keyword>
<comment type="caution">
    <text evidence="1">The sequence shown here is derived from an EMBL/GenBank/DDBJ whole genome shotgun (WGS) entry which is preliminary data.</text>
</comment>
<name>A0ABY3L8S1_9BACT</name>
<dbReference type="Pfam" id="PF13669">
    <property type="entry name" value="Glyoxalase_4"/>
    <property type="match status" value="1"/>
</dbReference>
<organism evidence="1 2">
    <name type="scientific">Campylobacter volucris</name>
    <dbReference type="NCBI Taxonomy" id="1031542"/>
    <lineage>
        <taxon>Bacteria</taxon>
        <taxon>Pseudomonadati</taxon>
        <taxon>Campylobacterota</taxon>
        <taxon>Epsilonproteobacteria</taxon>
        <taxon>Campylobacterales</taxon>
        <taxon>Campylobacteraceae</taxon>
        <taxon>Campylobacter</taxon>
    </lineage>
</organism>
<evidence type="ECO:0000313" key="1">
    <source>
        <dbReference type="EMBL" id="TXK71449.1"/>
    </source>
</evidence>
<protein>
    <submittedName>
        <fullName evidence="1">VOC family protein</fullName>
    </submittedName>
</protein>
<dbReference type="SUPFAM" id="SSF54593">
    <property type="entry name" value="Glyoxalase/Bleomycin resistance protein/Dihydroxybiphenyl dioxygenase"/>
    <property type="match status" value="1"/>
</dbReference>
<sequence length="135" mass="15732">MNLNLPIHHIGVACKNLEKEREIFYKLGFIKEADFIDERQGVKGEFIIPKNNNFPQYRFELLSNLNEKGVLDNYLKNKIKMYHIAYESKNIQKDLDKLSMGGGILVVDIMEASYFAKLCFVMMNNNLLIELVELK</sequence>
<accession>A0ABY3L8S1</accession>
<dbReference type="Proteomes" id="UP000321325">
    <property type="component" value="Unassembled WGS sequence"/>
</dbReference>
<dbReference type="InterPro" id="IPR029068">
    <property type="entry name" value="Glyas_Bleomycin-R_OHBP_Dase"/>
</dbReference>
<evidence type="ECO:0000313" key="2">
    <source>
        <dbReference type="Proteomes" id="UP000321325"/>
    </source>
</evidence>
<proteinExistence type="predicted"/>
<gene>
    <name evidence="1" type="ORF">FVD15_01020</name>
</gene>
<reference evidence="1 2" key="1">
    <citation type="submission" date="2019-08" db="EMBL/GenBank/DDBJ databases">
        <title>Rapid identification of Enteric Bacteria from Whole Genome Sequences (WGS) using Average Nucleotide Identity (ANI).</title>
        <authorList>
            <person name="Lane C."/>
        </authorList>
    </citation>
    <scope>NUCLEOTIDE SEQUENCE [LARGE SCALE GENOMIC DNA]</scope>
    <source>
        <strain evidence="1 2">2010D-8464</strain>
    </source>
</reference>